<gene>
    <name evidence="1" type="ORF">MM171A00924_0021</name>
</gene>
<dbReference type="AlphaFoldDB" id="A0A6M3LWC9"/>
<evidence type="ECO:0000313" key="1">
    <source>
        <dbReference type="EMBL" id="QJA99666.1"/>
    </source>
</evidence>
<organism evidence="1">
    <name type="scientific">viral metagenome</name>
    <dbReference type="NCBI Taxonomy" id="1070528"/>
    <lineage>
        <taxon>unclassified sequences</taxon>
        <taxon>metagenomes</taxon>
        <taxon>organismal metagenomes</taxon>
    </lineage>
</organism>
<dbReference type="EMBL" id="MT143661">
    <property type="protein sequence ID" value="QJA99666.1"/>
    <property type="molecule type" value="Genomic_DNA"/>
</dbReference>
<protein>
    <submittedName>
        <fullName evidence="1">Uncharacterized protein</fullName>
    </submittedName>
</protein>
<reference evidence="1" key="1">
    <citation type="submission" date="2020-03" db="EMBL/GenBank/DDBJ databases">
        <title>The deep terrestrial virosphere.</title>
        <authorList>
            <person name="Holmfeldt K."/>
            <person name="Nilsson E."/>
            <person name="Simone D."/>
            <person name="Lopez-Fernandez M."/>
            <person name="Wu X."/>
            <person name="de Brujin I."/>
            <person name="Lundin D."/>
            <person name="Andersson A."/>
            <person name="Bertilsson S."/>
            <person name="Dopson M."/>
        </authorList>
    </citation>
    <scope>NUCLEOTIDE SEQUENCE</scope>
    <source>
        <strain evidence="1">MM171A00924</strain>
    </source>
</reference>
<sequence>MKKELDDLLVKKYPKIFRDRYADMRTTAMCWGFEFSEGWMWLMDSLCNCIQSYIDNNPHLKITQVVAVQTKEKYGSLRFYYDGGDDLVSGMVWLAEHQSYDICEVCGSTKDVGRTGVTTDGWVYTRCKKCAESENLLDWKSNDEIAKDEEQE</sequence>
<proteinExistence type="predicted"/>
<name>A0A6M3LWC9_9ZZZZ</name>
<accession>A0A6M3LWC9</accession>